<evidence type="ECO:0000256" key="7">
    <source>
        <dbReference type="PIRSR" id="PIRSR037913-3"/>
    </source>
</evidence>
<dbReference type="GO" id="GO:0141221">
    <property type="term" value="F:histone deacetylase activity, hydrolytic mechanism"/>
    <property type="evidence" value="ECO:0007669"/>
    <property type="project" value="UniProtKB-EC"/>
</dbReference>
<keyword evidence="4" id="KW-0539">Nucleus</keyword>
<evidence type="ECO:0000259" key="8">
    <source>
        <dbReference type="Pfam" id="PF00850"/>
    </source>
</evidence>
<dbReference type="CDD" id="cd09991">
    <property type="entry name" value="HDAC_classI"/>
    <property type="match status" value="1"/>
</dbReference>
<comment type="similarity">
    <text evidence="4">Belongs to the histone deacetylase family. HD Type 1 subfamily.</text>
</comment>
<dbReference type="Gene3D" id="3.40.800.20">
    <property type="entry name" value="Histone deacetylase domain"/>
    <property type="match status" value="1"/>
</dbReference>
<evidence type="ECO:0000313" key="10">
    <source>
        <dbReference type="Proteomes" id="UP000054007"/>
    </source>
</evidence>
<keyword evidence="4" id="KW-0805">Transcription regulation</keyword>
<gene>
    <name evidence="9" type="ORF">CYLTODRAFT_352147</name>
</gene>
<name>A0A0D7BCT0_9AGAR</name>
<keyword evidence="7" id="KW-0479">Metal-binding</keyword>
<dbReference type="InterPro" id="IPR023696">
    <property type="entry name" value="Ureohydrolase_dom_sf"/>
</dbReference>
<proteinExistence type="inferred from homology"/>
<dbReference type="SUPFAM" id="SSF52768">
    <property type="entry name" value="Arginase/deacetylase"/>
    <property type="match status" value="1"/>
</dbReference>
<dbReference type="PANTHER" id="PTHR10625:SF2">
    <property type="entry name" value="HISTONE DEACETYLASE"/>
    <property type="match status" value="1"/>
</dbReference>
<dbReference type="Pfam" id="PF00850">
    <property type="entry name" value="Hist_deacetyl"/>
    <property type="match status" value="1"/>
</dbReference>
<dbReference type="EMBL" id="KN880512">
    <property type="protein sequence ID" value="KIY67979.1"/>
    <property type="molecule type" value="Genomic_DNA"/>
</dbReference>
<evidence type="ECO:0000256" key="3">
    <source>
        <dbReference type="ARBA" id="ARBA00022853"/>
    </source>
</evidence>
<evidence type="ECO:0000256" key="4">
    <source>
        <dbReference type="PIRNR" id="PIRNR037913"/>
    </source>
</evidence>
<evidence type="ECO:0000256" key="2">
    <source>
        <dbReference type="ARBA" id="ARBA00022801"/>
    </source>
</evidence>
<dbReference type="InterPro" id="IPR037138">
    <property type="entry name" value="His_deacetylse_dom_sf"/>
</dbReference>
<comment type="catalytic activity">
    <reaction evidence="4">
        <text>N(6)-acetyl-L-lysyl-[histone] + H2O = L-lysyl-[histone] + acetate</text>
        <dbReference type="Rhea" id="RHEA:58196"/>
        <dbReference type="Rhea" id="RHEA-COMP:9845"/>
        <dbReference type="Rhea" id="RHEA-COMP:11338"/>
        <dbReference type="ChEBI" id="CHEBI:15377"/>
        <dbReference type="ChEBI" id="CHEBI:29969"/>
        <dbReference type="ChEBI" id="CHEBI:30089"/>
        <dbReference type="ChEBI" id="CHEBI:61930"/>
        <dbReference type="EC" id="3.5.1.98"/>
    </reaction>
</comment>
<reference evidence="9 10" key="1">
    <citation type="journal article" date="2015" name="Fungal Genet. Biol.">
        <title>Evolution of novel wood decay mechanisms in Agaricales revealed by the genome sequences of Fistulina hepatica and Cylindrobasidium torrendii.</title>
        <authorList>
            <person name="Floudas D."/>
            <person name="Held B.W."/>
            <person name="Riley R."/>
            <person name="Nagy L.G."/>
            <person name="Koehler G."/>
            <person name="Ransdell A.S."/>
            <person name="Younus H."/>
            <person name="Chow J."/>
            <person name="Chiniquy J."/>
            <person name="Lipzen A."/>
            <person name="Tritt A."/>
            <person name="Sun H."/>
            <person name="Haridas S."/>
            <person name="LaButti K."/>
            <person name="Ohm R.A."/>
            <person name="Kues U."/>
            <person name="Blanchette R.A."/>
            <person name="Grigoriev I.V."/>
            <person name="Minto R.E."/>
            <person name="Hibbett D.S."/>
        </authorList>
    </citation>
    <scope>NUCLEOTIDE SEQUENCE [LARGE SCALE GENOMIC DNA]</scope>
    <source>
        <strain evidence="9 10">FP15055 ss-10</strain>
    </source>
</reference>
<accession>A0A0D7BCT0</accession>
<dbReference type="PRINTS" id="PR01270">
    <property type="entry name" value="HDASUPER"/>
</dbReference>
<dbReference type="InterPro" id="IPR023801">
    <property type="entry name" value="His_deacetylse_dom"/>
</dbReference>
<dbReference type="EC" id="3.5.1.98" evidence="1 4"/>
<dbReference type="Proteomes" id="UP000054007">
    <property type="component" value="Unassembled WGS sequence"/>
</dbReference>
<feature type="active site" description="Proton acceptor" evidence="5">
    <location>
        <position position="137"/>
    </location>
</feature>
<evidence type="ECO:0000256" key="1">
    <source>
        <dbReference type="ARBA" id="ARBA00012111"/>
    </source>
</evidence>
<protein>
    <recommendedName>
        <fullName evidence="1 4">Histone deacetylase</fullName>
        <ecNumber evidence="1 4">3.5.1.98</ecNumber>
    </recommendedName>
</protein>
<dbReference type="PRINTS" id="PR01271">
    <property type="entry name" value="HISDACETLASE"/>
</dbReference>
<dbReference type="InterPro" id="IPR003084">
    <property type="entry name" value="HDAC_I/II"/>
</dbReference>
<dbReference type="GO" id="GO:0031507">
    <property type="term" value="P:heterochromatin formation"/>
    <property type="evidence" value="ECO:0007669"/>
    <property type="project" value="TreeGrafter"/>
</dbReference>
<dbReference type="GO" id="GO:0046872">
    <property type="term" value="F:metal ion binding"/>
    <property type="evidence" value="ECO:0007669"/>
    <property type="project" value="UniProtKB-KW"/>
</dbReference>
<dbReference type="PANTHER" id="PTHR10625">
    <property type="entry name" value="HISTONE DEACETYLASE HDAC1-RELATED"/>
    <property type="match status" value="1"/>
</dbReference>
<feature type="binding site" evidence="6">
    <location>
        <position position="95"/>
    </location>
    <ligand>
        <name>substrate</name>
    </ligand>
</feature>
<feature type="domain" description="Histone deacetylase" evidence="8">
    <location>
        <begin position="23"/>
        <end position="313"/>
    </location>
</feature>
<keyword evidence="3 4" id="KW-0156">Chromatin regulator</keyword>
<dbReference type="InterPro" id="IPR000286">
    <property type="entry name" value="HDACs"/>
</dbReference>
<dbReference type="STRING" id="1314674.A0A0D7BCT0"/>
<keyword evidence="2 4" id="KW-0378">Hydrolase</keyword>
<feature type="binding site" evidence="7">
    <location>
        <position position="174"/>
    </location>
    <ligand>
        <name>a divalent metal cation</name>
        <dbReference type="ChEBI" id="CHEBI:60240"/>
    </ligand>
</feature>
<keyword evidence="10" id="KW-1185">Reference proteome</keyword>
<comment type="subcellular location">
    <subcellularLocation>
        <location evidence="4">Nucleus</location>
    </subcellularLocation>
</comment>
<dbReference type="PIRSF" id="PIRSF037913">
    <property type="entry name" value="His_deacetylse_1"/>
    <property type="match status" value="1"/>
</dbReference>
<feature type="binding site" evidence="6">
    <location>
        <position position="299"/>
    </location>
    <ligand>
        <name>substrate</name>
    </ligand>
</feature>
<feature type="binding site" evidence="7">
    <location>
        <position position="172"/>
    </location>
    <ligand>
        <name>a divalent metal cation</name>
        <dbReference type="ChEBI" id="CHEBI:60240"/>
    </ligand>
</feature>
<dbReference type="OrthoDB" id="1918432at2759"/>
<feature type="binding site" evidence="6">
    <location>
        <position position="145"/>
    </location>
    <ligand>
        <name>substrate</name>
    </ligand>
</feature>
<sequence length="419" mass="46988">MGRRRVSYFYDRDVGAYTYGYGHLMKPHRIQMTHELVVAYDLLDKMTVMRPPRATAEQMTAFHSDEYINFLSRVQPDTPSITNPQLVQFLGFPDDNPPFDGVFEYHTISSGGSLAAAEAITSGASDIAINWAGGLHHAKKSEASGFCFINDINLCILELLRFHTRVLYVDIDCHHGDGVEEAFLNTDRVMTCSFHKSGNFFPGTGTTNDTGKGKGRGYSVNVPLHDGLSDESFKHIFEPVCAKILEVFRPSVVVLQCGADSLSGDRLGCFNLSMQGHANCVQYFRDSHIPLILLGGGGYTIKNVARTWSYETACAVGMEETMGQELPWHDHFECYGPRFRLEVAKSNAEDENLIDGYLEWTRRITLERLSKLPHAPSVGMHEVPSQSVAEHIGFVFPEEDDKDDVDRRFYGTSIPWFFS</sequence>
<dbReference type="AlphaFoldDB" id="A0A0D7BCT0"/>
<keyword evidence="4" id="KW-0804">Transcription</keyword>
<evidence type="ECO:0000313" key="9">
    <source>
        <dbReference type="EMBL" id="KIY67979.1"/>
    </source>
</evidence>
<evidence type="ECO:0000256" key="5">
    <source>
        <dbReference type="PIRSR" id="PIRSR037913-1"/>
    </source>
</evidence>
<organism evidence="9 10">
    <name type="scientific">Cylindrobasidium torrendii FP15055 ss-10</name>
    <dbReference type="NCBI Taxonomy" id="1314674"/>
    <lineage>
        <taxon>Eukaryota</taxon>
        <taxon>Fungi</taxon>
        <taxon>Dikarya</taxon>
        <taxon>Basidiomycota</taxon>
        <taxon>Agaricomycotina</taxon>
        <taxon>Agaricomycetes</taxon>
        <taxon>Agaricomycetidae</taxon>
        <taxon>Agaricales</taxon>
        <taxon>Marasmiineae</taxon>
        <taxon>Physalacriaceae</taxon>
        <taxon>Cylindrobasidium</taxon>
    </lineage>
</organism>
<dbReference type="GO" id="GO:0070210">
    <property type="term" value="C:Rpd3L-Expanded complex"/>
    <property type="evidence" value="ECO:0007669"/>
    <property type="project" value="TreeGrafter"/>
</dbReference>
<feature type="binding site" evidence="7">
    <location>
        <position position="260"/>
    </location>
    <ligand>
        <name>a divalent metal cation</name>
        <dbReference type="ChEBI" id="CHEBI:60240"/>
    </ligand>
</feature>
<evidence type="ECO:0000256" key="6">
    <source>
        <dbReference type="PIRSR" id="PIRSR037913-2"/>
    </source>
</evidence>